<feature type="domain" description="Neprosin PEP catalytic" evidence="1">
    <location>
        <begin position="263"/>
        <end position="493"/>
    </location>
</feature>
<dbReference type="EMBL" id="VAHF01000038">
    <property type="protein sequence ID" value="TXG46639.1"/>
    <property type="molecule type" value="Genomic_DNA"/>
</dbReference>
<dbReference type="InterPro" id="IPR004314">
    <property type="entry name" value="Neprosin"/>
</dbReference>
<protein>
    <recommendedName>
        <fullName evidence="1">Neprosin PEP catalytic domain-containing protein</fullName>
    </recommendedName>
</protein>
<accession>A0A5C7GQ55</accession>
<name>A0A5C7GQ55_9ROSI</name>
<proteinExistence type="predicted"/>
<dbReference type="Proteomes" id="UP000323000">
    <property type="component" value="Unassembled WGS sequence"/>
</dbReference>
<dbReference type="PANTHER" id="PTHR31589:SF2">
    <property type="entry name" value="ASLB (DUF239)-RELATED"/>
    <property type="match status" value="1"/>
</dbReference>
<sequence length="496" mass="54061">MMDIPTGNFVFSAKNNPNSKMNVDSVSESEISGNAKRARAESDCLGRNDVVANEKHVGSGGSYGKKFGTEAESRGMGKNFKASSTAKAKNASLIAAPIASTSSGSRFEILREEEGVFLSATESQVNTQAEAEVQNRESGVLIDVTNQNCAQSNVGPKISSQRSKKISKKGKKTVALVGPLEVNHKDSEVLDNAAALRQLHREVSKFNGKNSDIREDESLLSDRTSAAPKLKLLNKPAVKSIKSEDGDIIDCVDINKQPAFDHPALRNHKIQSAILVTEGQYYSGAQGDINVWNPTVDLPDDYTTAQIWLKAGTGEIYKDAYKTTGCFNITCPGFVQTNPKLALGIHLDPVSSSGGPQYFLPIGIYQDPNTGNWWLKILQNYEVVVGYWPKELFAYLWRSASLVEWGGEVYSQNVKEHPPHTKTQMGSGSFPQTLKGYAARIKNVRIMVTTLKLKYPEWVDIGSDEQDCYSALNDVPGNNVEPVFCFGGPGQGPQSN</sequence>
<evidence type="ECO:0000259" key="1">
    <source>
        <dbReference type="PROSITE" id="PS52045"/>
    </source>
</evidence>
<dbReference type="InterPro" id="IPR053168">
    <property type="entry name" value="Glutamic_endopeptidase"/>
</dbReference>
<dbReference type="InterPro" id="IPR025521">
    <property type="entry name" value="Neprosin_propep"/>
</dbReference>
<evidence type="ECO:0000313" key="2">
    <source>
        <dbReference type="EMBL" id="TXG46639.1"/>
    </source>
</evidence>
<organism evidence="2 3">
    <name type="scientific">Acer yangbiense</name>
    <dbReference type="NCBI Taxonomy" id="1000413"/>
    <lineage>
        <taxon>Eukaryota</taxon>
        <taxon>Viridiplantae</taxon>
        <taxon>Streptophyta</taxon>
        <taxon>Embryophyta</taxon>
        <taxon>Tracheophyta</taxon>
        <taxon>Spermatophyta</taxon>
        <taxon>Magnoliopsida</taxon>
        <taxon>eudicotyledons</taxon>
        <taxon>Gunneridae</taxon>
        <taxon>Pentapetalae</taxon>
        <taxon>rosids</taxon>
        <taxon>malvids</taxon>
        <taxon>Sapindales</taxon>
        <taxon>Sapindaceae</taxon>
        <taxon>Hippocastanoideae</taxon>
        <taxon>Acereae</taxon>
        <taxon>Acer</taxon>
    </lineage>
</organism>
<evidence type="ECO:0000313" key="3">
    <source>
        <dbReference type="Proteomes" id="UP000323000"/>
    </source>
</evidence>
<keyword evidence="3" id="KW-1185">Reference proteome</keyword>
<gene>
    <name evidence="2" type="ORF">EZV62_027861</name>
</gene>
<dbReference type="Pfam" id="PF03080">
    <property type="entry name" value="Neprosin"/>
    <property type="match status" value="1"/>
</dbReference>
<dbReference type="AlphaFoldDB" id="A0A5C7GQ55"/>
<dbReference type="PROSITE" id="PS52045">
    <property type="entry name" value="NEPROSIN_PEP_CD"/>
    <property type="match status" value="1"/>
</dbReference>
<comment type="caution">
    <text evidence="2">The sequence shown here is derived from an EMBL/GenBank/DDBJ whole genome shotgun (WGS) entry which is preliminary data.</text>
</comment>
<dbReference type="PANTHER" id="PTHR31589">
    <property type="entry name" value="PROTEIN, PUTATIVE (DUF239)-RELATED-RELATED"/>
    <property type="match status" value="1"/>
</dbReference>
<reference evidence="3" key="1">
    <citation type="journal article" date="2019" name="Gigascience">
        <title>De novo genome assembly of the endangered Acer yangbiense, a plant species with extremely small populations endemic to Yunnan Province, China.</title>
        <authorList>
            <person name="Yang J."/>
            <person name="Wariss H.M."/>
            <person name="Tao L."/>
            <person name="Zhang R."/>
            <person name="Yun Q."/>
            <person name="Hollingsworth P."/>
            <person name="Dao Z."/>
            <person name="Luo G."/>
            <person name="Guo H."/>
            <person name="Ma Y."/>
            <person name="Sun W."/>
        </authorList>
    </citation>
    <scope>NUCLEOTIDE SEQUENCE [LARGE SCALE GENOMIC DNA]</scope>
    <source>
        <strain evidence="3">cv. Malutang</strain>
    </source>
</reference>
<dbReference type="Pfam" id="PF14365">
    <property type="entry name" value="Neprosin_AP"/>
    <property type="match status" value="1"/>
</dbReference>
<dbReference type="OrthoDB" id="1858978at2759"/>